<feature type="domain" description="tRNA (32-2'-O)-methyltransferase regulator THADA-like C-terminal TPR repeats region" evidence="5">
    <location>
        <begin position="861"/>
        <end position="1008"/>
    </location>
</feature>
<dbReference type="OrthoDB" id="289314at2759"/>
<dbReference type="Pfam" id="PF25151">
    <property type="entry name" value="TPR_Trm732_C"/>
    <property type="match status" value="1"/>
</dbReference>
<dbReference type="InterPro" id="IPR056843">
    <property type="entry name" value="THADA-like_TPR"/>
</dbReference>
<evidence type="ECO:0000259" key="3">
    <source>
        <dbReference type="Pfam" id="PF10350"/>
    </source>
</evidence>
<accession>A0A0D2BAL4</accession>
<dbReference type="STRING" id="91928.A0A0D2BAL4"/>
<dbReference type="PANTHER" id="PTHR14387:SF0">
    <property type="entry name" value="DUF2428 DOMAIN-CONTAINING PROTEIN"/>
    <property type="match status" value="1"/>
</dbReference>
<name>A0A0D2BAL4_9EURO</name>
<dbReference type="VEuPathDB" id="FungiDB:PV08_05668"/>
<dbReference type="InterPro" id="IPR019442">
    <property type="entry name" value="THADA/TRM732_DUF2428"/>
</dbReference>
<evidence type="ECO:0000256" key="1">
    <source>
        <dbReference type="ARBA" id="ARBA00010409"/>
    </source>
</evidence>
<reference evidence="6 7" key="1">
    <citation type="submission" date="2015-01" db="EMBL/GenBank/DDBJ databases">
        <title>The Genome Sequence of Exophiala spinifera CBS89968.</title>
        <authorList>
            <consortium name="The Broad Institute Genomics Platform"/>
            <person name="Cuomo C."/>
            <person name="de Hoog S."/>
            <person name="Gorbushina A."/>
            <person name="Stielow B."/>
            <person name="Teixiera M."/>
            <person name="Abouelleil A."/>
            <person name="Chapman S.B."/>
            <person name="Priest M."/>
            <person name="Young S.K."/>
            <person name="Wortman J."/>
            <person name="Nusbaum C."/>
            <person name="Birren B."/>
        </authorList>
    </citation>
    <scope>NUCLEOTIDE SEQUENCE [LARGE SCALE GENOMIC DNA]</scope>
    <source>
        <strain evidence="6 7">CBS 89968</strain>
    </source>
</reference>
<protein>
    <submittedName>
        <fullName evidence="6">Uncharacterized protein</fullName>
    </submittedName>
</protein>
<proteinExistence type="inferred from homology"/>
<comment type="similarity">
    <text evidence="1">Belongs to the THADA family.</text>
</comment>
<dbReference type="Pfam" id="PF10350">
    <property type="entry name" value="DUF2428"/>
    <property type="match status" value="1"/>
</dbReference>
<feature type="domain" description="tRNA (32-2'-O)-methyltransferase regulator THADA-like TPR repeats region" evidence="4">
    <location>
        <begin position="293"/>
        <end position="484"/>
    </location>
</feature>
<sequence length="1538" mass="170701">MDVVSRALEAPIPLSIAILSDLGKGALRQALRQADQVPQLQTLWKGLILTVRDPQVLDKHITAACNALCVFINASAASPCAELRCFTISREVWLDAFQCAHKAFDDGMTKPAFQVLETLCDMLKEMSDTEVDSIMTIAVPPLVEIVLLCSPRSGLKKACLMLAGFVRKTQVHDYLERFVEKTTTSYALAWKERLVEHHITVMDLSEIGNGSMPSLLLALIFASIDVNTRSTAIKTCSALCSRGPARPGRPSLHDLVESVIGLYLERNHEALGDFAQNILPVVLDDKHRFAAFARLHARDSCESEARLALFLSTLRAGVSKSLLTEGETLSIFNSAFPEDRHSTEQDPYRWFSHIFKLSSSEIQILTYGLLTASAAANSIVPEGALNCISLGLRYLHDDADAHERGEIMSVTKRLLRRIQAGCSALLKQKQNGSVSEADVVVASYRRFTSSYYHFLRAELSSGVSYPRHILALQSLQCLLDSRLEIGTFSSDSELMTYLCNLILDPFEDVRQASTALLHCLASETPEVLSLAINPGLLHGVESLVVQTGRSDHADGMGRLWAIRSHLNRILQSQQNSAETALLRCITQLEAQLSIEGSLQPGSIYPLHGYLLGLSFQLRGFEANDKQATKFDAARILRVCSQVWDQVRSQLCVDSPERTSDLADDDGTQGPKDMLAYSWRALRDSSLVLQSLLLASGPDKDLYSAIGSLCMDQLMSLRHRGAFSTVANTFLLCCETVRTSTEAGVRGLLQEWYRIALAQIDEQADRLTRRSAGLPAMITALLSPSDMVVFSSAIADLTTIAKQTAEKTASDIGEPRLPQVHALNILKDIMTTSRFAAVVVHFLSSIIELAAFCLTSKIWAIRNCGLMLLRACINRIDSSNVFENADTIYSTELVFRETSSSIAVRMLQSAHQIPHAAANDTIDPTELVFAALDLLGHAKITASKSAEIDVVIARELSNPAWAVRDHAAFLMSHRLSPLGTGHAVHKLFEATATLSCENGIHGRLLCCRYIMEAGTNSLNINELGILLELLAKDFAPSSTATAWSPYVNAAWLDILNDASVLIWNRKWPSRMLCVHHFPDEVQALQSRISVHSPFLTQRLLLYKVFCYMFSDITPSQIETRKGLVCQFADDPEALRVFLETVHTKISGRPTPTLINLLVSLISENYSALMGQPEVLERAFACLESCLASDLKPDLSLLMPLLDNIKLQELATSRGLWTTALKLEAHMLRCFKSEHMADSASMKRTQLWLDAVGYASKDYLEFPSRLSAAVALSTYIGHVKSTMENSYEKRLWPRLLVLLYDLLNDDDEEVRAEAVTAANMLSLQHMPIISNLGLCPLAIREALIEELCQESVRSHYPIEAILNRYLRIGRDVQGDLEDDHSLHLFEHSVSSRLTEIVRSKNDLFAEERQNLYVDDVRELDIWSYVLCQYSFHLLPSRRLQLVLRWACEGLDQIANMMGRVGPSSTNLTLSHPLGVTYDHDFLVVFVQVVNLAGALLHCRLNAIPGNELHEKLEHIHQSCRDTYGNPVATEAVNRALENSK</sequence>
<dbReference type="PANTHER" id="PTHR14387">
    <property type="entry name" value="THADA/DEATH RECEPTOR INTERACTING PROTEIN"/>
    <property type="match status" value="1"/>
</dbReference>
<feature type="domain" description="DUF2428" evidence="3">
    <location>
        <begin position="633"/>
        <end position="859"/>
    </location>
</feature>
<dbReference type="HOGENOM" id="CLU_001011_1_0_1"/>
<dbReference type="Pfam" id="PF25150">
    <property type="entry name" value="TPR_Trm732"/>
    <property type="match status" value="1"/>
</dbReference>
<dbReference type="GO" id="GO:0005829">
    <property type="term" value="C:cytosol"/>
    <property type="evidence" value="ECO:0007669"/>
    <property type="project" value="TreeGrafter"/>
</dbReference>
<evidence type="ECO:0000259" key="4">
    <source>
        <dbReference type="Pfam" id="PF25150"/>
    </source>
</evidence>
<dbReference type="Proteomes" id="UP000053328">
    <property type="component" value="Unassembled WGS sequence"/>
</dbReference>
<evidence type="ECO:0000313" key="6">
    <source>
        <dbReference type="EMBL" id="KIW15620.1"/>
    </source>
</evidence>
<keyword evidence="2" id="KW-0819">tRNA processing</keyword>
<keyword evidence="7" id="KW-1185">Reference proteome</keyword>
<organism evidence="6 7">
    <name type="scientific">Exophiala spinifera</name>
    <dbReference type="NCBI Taxonomy" id="91928"/>
    <lineage>
        <taxon>Eukaryota</taxon>
        <taxon>Fungi</taxon>
        <taxon>Dikarya</taxon>
        <taxon>Ascomycota</taxon>
        <taxon>Pezizomycotina</taxon>
        <taxon>Eurotiomycetes</taxon>
        <taxon>Chaetothyriomycetidae</taxon>
        <taxon>Chaetothyriales</taxon>
        <taxon>Herpotrichiellaceae</taxon>
        <taxon>Exophiala</taxon>
    </lineage>
</organism>
<evidence type="ECO:0000259" key="5">
    <source>
        <dbReference type="Pfam" id="PF25151"/>
    </source>
</evidence>
<evidence type="ECO:0000313" key="7">
    <source>
        <dbReference type="Proteomes" id="UP000053328"/>
    </source>
</evidence>
<dbReference type="RefSeq" id="XP_016235836.1">
    <property type="nucleotide sequence ID" value="XM_016380009.1"/>
</dbReference>
<dbReference type="GO" id="GO:0030488">
    <property type="term" value="P:tRNA methylation"/>
    <property type="evidence" value="ECO:0007669"/>
    <property type="project" value="TreeGrafter"/>
</dbReference>
<dbReference type="EMBL" id="KN847495">
    <property type="protein sequence ID" value="KIW15620.1"/>
    <property type="molecule type" value="Genomic_DNA"/>
</dbReference>
<dbReference type="GeneID" id="27332751"/>
<dbReference type="InterPro" id="IPR056842">
    <property type="entry name" value="THADA-like_TPR_C"/>
</dbReference>
<dbReference type="InterPro" id="IPR051954">
    <property type="entry name" value="tRNA_methyltransferase_THADA"/>
</dbReference>
<dbReference type="Pfam" id="PF26523">
    <property type="entry name" value="Trm732_C"/>
    <property type="match status" value="1"/>
</dbReference>
<evidence type="ECO:0000256" key="2">
    <source>
        <dbReference type="ARBA" id="ARBA00022694"/>
    </source>
</evidence>
<dbReference type="InterPro" id="IPR016024">
    <property type="entry name" value="ARM-type_fold"/>
</dbReference>
<gene>
    <name evidence="6" type="ORF">PV08_05668</name>
</gene>
<dbReference type="SUPFAM" id="SSF48371">
    <property type="entry name" value="ARM repeat"/>
    <property type="match status" value="1"/>
</dbReference>